<dbReference type="PANTHER" id="PTHR33178:SF10">
    <property type="entry name" value="STRESS-RESPONSE A_B BARREL DOMAIN-CONTAINING PROTEIN"/>
    <property type="match status" value="1"/>
</dbReference>
<dbReference type="InterPro" id="IPR044662">
    <property type="entry name" value="HS1/DABB1-like"/>
</dbReference>
<dbReference type="SUPFAM" id="SSF54909">
    <property type="entry name" value="Dimeric alpha+beta barrel"/>
    <property type="match status" value="1"/>
</dbReference>
<comment type="subunit">
    <text evidence="1">Homodimer.</text>
</comment>
<organism evidence="3 4">
    <name type="scientific">Aspergillus oryzae (strain ATCC 42149 / RIB 40)</name>
    <name type="common">Yellow koji mold</name>
    <dbReference type="NCBI Taxonomy" id="510516"/>
    <lineage>
        <taxon>Eukaryota</taxon>
        <taxon>Fungi</taxon>
        <taxon>Dikarya</taxon>
        <taxon>Ascomycota</taxon>
        <taxon>Pezizomycotina</taxon>
        <taxon>Eurotiomycetes</taxon>
        <taxon>Eurotiomycetidae</taxon>
        <taxon>Eurotiales</taxon>
        <taxon>Aspergillaceae</taxon>
        <taxon>Aspergillus</taxon>
        <taxon>Aspergillus subgen. Circumdati</taxon>
    </lineage>
</organism>
<reference evidence="3 4" key="1">
    <citation type="journal article" date="2005" name="Nature">
        <title>Genome sequencing and analysis of Aspergillus oryzae.</title>
        <authorList>
            <person name="Machida M."/>
            <person name="Asai K."/>
            <person name="Sano M."/>
            <person name="Tanaka T."/>
            <person name="Kumagai T."/>
            <person name="Terai G."/>
            <person name="Kusumoto K."/>
            <person name="Arima T."/>
            <person name="Akita O."/>
            <person name="Kashiwagi Y."/>
            <person name="Abe K."/>
            <person name="Gomi K."/>
            <person name="Horiuchi H."/>
            <person name="Kitamoto K."/>
            <person name="Kobayashi T."/>
            <person name="Takeuchi M."/>
            <person name="Denning D.W."/>
            <person name="Galagan J.E."/>
            <person name="Nierman W.C."/>
            <person name="Yu J."/>
            <person name="Archer D.B."/>
            <person name="Bennett J.W."/>
            <person name="Bhatnagar D."/>
            <person name="Cleveland T.E."/>
            <person name="Fedorova N.D."/>
            <person name="Gotoh O."/>
            <person name="Horikawa H."/>
            <person name="Hosoyama A."/>
            <person name="Ichinomiya M."/>
            <person name="Igarashi R."/>
            <person name="Iwashita K."/>
            <person name="Juvvadi P.R."/>
            <person name="Kato M."/>
            <person name="Kato Y."/>
            <person name="Kin T."/>
            <person name="Kokubun A."/>
            <person name="Maeda H."/>
            <person name="Maeyama N."/>
            <person name="Maruyama J."/>
            <person name="Nagasaki H."/>
            <person name="Nakajima T."/>
            <person name="Oda K."/>
            <person name="Okada K."/>
            <person name="Paulsen I."/>
            <person name="Sakamoto K."/>
            <person name="Sawano T."/>
            <person name="Takahashi M."/>
            <person name="Takase K."/>
            <person name="Terabayashi Y."/>
            <person name="Wortman J."/>
            <person name="Yamada O."/>
            <person name="Yamagata Y."/>
            <person name="Anazawa H."/>
            <person name="Hata Y."/>
            <person name="Koide Y."/>
            <person name="Komori T."/>
            <person name="Koyama Y."/>
            <person name="Minetoki T."/>
            <person name="Suharnan S."/>
            <person name="Tanaka A."/>
            <person name="Isono K."/>
            <person name="Kuhara S."/>
            <person name="Ogasawara N."/>
            <person name="Kikuchi H."/>
        </authorList>
    </citation>
    <scope>NUCLEOTIDE SEQUENCE [LARGE SCALE GENOMIC DNA]</scope>
    <source>
        <strain evidence="4">ATCC 42149 / RIB 40</strain>
    </source>
</reference>
<dbReference type="Gene3D" id="3.30.70.100">
    <property type="match status" value="1"/>
</dbReference>
<feature type="domain" description="Stress-response A/B barrel" evidence="2">
    <location>
        <begin position="3"/>
        <end position="102"/>
    </location>
</feature>
<sequence>MPVYHIVLFRLKQGVTPAQLANWTKISQAMVGQIPGLRSLKTNPPLPISVPRAKGFDMGLVAVLDKKEDVAVYAAHPAHLEYVFPLPFLFSLLLDLFWGFIS</sequence>
<dbReference type="AlphaFoldDB" id="Q2UNV3"/>
<dbReference type="RefSeq" id="XP_023089558.1">
    <property type="nucleotide sequence ID" value="XM_023234432.1"/>
</dbReference>
<dbReference type="HOGENOM" id="CLU_080664_6_1_1"/>
<dbReference type="Proteomes" id="UP000006564">
    <property type="component" value="Chromosome 2"/>
</dbReference>
<evidence type="ECO:0000313" key="4">
    <source>
        <dbReference type="Proteomes" id="UP000006564"/>
    </source>
</evidence>
<evidence type="ECO:0000256" key="1">
    <source>
        <dbReference type="ARBA" id="ARBA00011738"/>
    </source>
</evidence>
<gene>
    <name evidence="3" type="ORF">AO090001000219</name>
</gene>
<dbReference type="Pfam" id="PF07876">
    <property type="entry name" value="Dabb"/>
    <property type="match status" value="1"/>
</dbReference>
<dbReference type="KEGG" id="aor:AO090001000219"/>
<evidence type="ECO:0000259" key="2">
    <source>
        <dbReference type="PROSITE" id="PS51502"/>
    </source>
</evidence>
<protein>
    <submittedName>
        <fullName evidence="3">DNA, SC001</fullName>
    </submittedName>
</protein>
<proteinExistence type="predicted"/>
<dbReference type="GeneID" id="5990735"/>
<dbReference type="SMART" id="SM00886">
    <property type="entry name" value="Dabb"/>
    <property type="match status" value="1"/>
</dbReference>
<dbReference type="PANTHER" id="PTHR33178">
    <property type="match status" value="1"/>
</dbReference>
<dbReference type="EMBL" id="AP007154">
    <property type="protein sequence ID" value="BAE56762.1"/>
    <property type="molecule type" value="Genomic_DNA"/>
</dbReference>
<name>Q2UNV3_ASPOR</name>
<accession>Q2UNV3</accession>
<keyword evidence="4" id="KW-1185">Reference proteome</keyword>
<dbReference type="EMBL" id="BA000050">
    <property type="protein sequence ID" value="BAE56762.1"/>
    <property type="molecule type" value="Genomic_DNA"/>
</dbReference>
<dbReference type="PROSITE" id="PS51502">
    <property type="entry name" value="S_R_A_B_BARREL"/>
    <property type="match status" value="1"/>
</dbReference>
<dbReference type="InterPro" id="IPR013097">
    <property type="entry name" value="Dabb"/>
</dbReference>
<evidence type="ECO:0000313" key="3">
    <source>
        <dbReference type="EMBL" id="BAE56762.1"/>
    </source>
</evidence>
<dbReference type="InterPro" id="IPR011008">
    <property type="entry name" value="Dimeric_a/b-barrel"/>
</dbReference>